<keyword evidence="3" id="KW-1185">Reference proteome</keyword>
<dbReference type="Proteomes" id="UP000278673">
    <property type="component" value="Unassembled WGS sequence"/>
</dbReference>
<protein>
    <submittedName>
        <fullName evidence="2">Uncharacterized protein</fullName>
    </submittedName>
</protein>
<evidence type="ECO:0000313" key="3">
    <source>
        <dbReference type="Proteomes" id="UP000278673"/>
    </source>
</evidence>
<dbReference type="SUPFAM" id="SSF53335">
    <property type="entry name" value="S-adenosyl-L-methionine-dependent methyltransferases"/>
    <property type="match status" value="1"/>
</dbReference>
<accession>A0A3M2MDN4</accession>
<comment type="caution">
    <text evidence="2">The sequence shown here is derived from an EMBL/GenBank/DDBJ whole genome shotgun (WGS) entry which is preliminary data.</text>
</comment>
<feature type="region of interest" description="Disordered" evidence="1">
    <location>
        <begin position="86"/>
        <end position="110"/>
    </location>
</feature>
<reference evidence="2 3" key="1">
    <citation type="submission" date="2018-10" db="EMBL/GenBank/DDBJ databases">
        <title>Isolation, diversity and antifungal activity of actinobacteria from wheat.</title>
        <authorList>
            <person name="Han C."/>
        </authorList>
    </citation>
    <scope>NUCLEOTIDE SEQUENCE [LARGE SCALE GENOMIC DNA]</scope>
    <source>
        <strain evidence="2 3">NEAU-YY642</strain>
    </source>
</reference>
<gene>
    <name evidence="2" type="ORF">EBN88_00555</name>
</gene>
<dbReference type="EMBL" id="RFFJ01000001">
    <property type="protein sequence ID" value="RMI46755.1"/>
    <property type="molecule type" value="Genomic_DNA"/>
</dbReference>
<organism evidence="2 3">
    <name type="scientific">Streptomyces triticirhizae</name>
    <dbReference type="NCBI Taxonomy" id="2483353"/>
    <lineage>
        <taxon>Bacteria</taxon>
        <taxon>Bacillati</taxon>
        <taxon>Actinomycetota</taxon>
        <taxon>Actinomycetes</taxon>
        <taxon>Kitasatosporales</taxon>
        <taxon>Streptomycetaceae</taxon>
        <taxon>Streptomyces</taxon>
    </lineage>
</organism>
<sequence>MPTYLDTVRPGSTSVVSEIDPGVIEIDRERLGVATGERLQVRVEDARLGLRRLADDSRDLVVGDAFGGVSVPWHLTTREALADVGRTLRPGRPQAVHRANGGEGSSCRGR</sequence>
<dbReference type="AlphaFoldDB" id="A0A3M2MDN4"/>
<name>A0A3M2MDN4_9ACTN</name>
<proteinExistence type="predicted"/>
<dbReference type="NCBIfam" id="NF037959">
    <property type="entry name" value="MFS_SpdSyn"/>
    <property type="match status" value="1"/>
</dbReference>
<evidence type="ECO:0000256" key="1">
    <source>
        <dbReference type="SAM" id="MobiDB-lite"/>
    </source>
</evidence>
<dbReference type="Gene3D" id="3.40.50.150">
    <property type="entry name" value="Vaccinia Virus protein VP39"/>
    <property type="match status" value="1"/>
</dbReference>
<dbReference type="InterPro" id="IPR029063">
    <property type="entry name" value="SAM-dependent_MTases_sf"/>
</dbReference>
<evidence type="ECO:0000313" key="2">
    <source>
        <dbReference type="EMBL" id="RMI46755.1"/>
    </source>
</evidence>